<dbReference type="Pfam" id="PF08719">
    <property type="entry name" value="NADAR"/>
    <property type="match status" value="1"/>
</dbReference>
<dbReference type="Gene3D" id="1.10.357.40">
    <property type="entry name" value="YbiA-like"/>
    <property type="match status" value="1"/>
</dbReference>
<protein>
    <submittedName>
        <fullName evidence="3">NADAR domain-containing protein</fullName>
    </submittedName>
</protein>
<sequence length="141" mass="16337">LNERYTKYKNGATAKRIGDSLKWNDAVDGPWYNFAAEKLLEVNRYKYKQNKAQRMSLFQTAPKELVETSPYDRYWGIGLSHDHKNVTDRSKWGTNAFGKLLMKLRDDMMKEGKYVGEIKTMKITMSKNGKCSADNLSPENK</sequence>
<evidence type="ECO:0000313" key="3">
    <source>
        <dbReference type="WBParaSite" id="nRc.2.0.1.t15163-RA"/>
    </source>
</evidence>
<dbReference type="InterPro" id="IPR037238">
    <property type="entry name" value="YbiA-like_sf"/>
</dbReference>
<proteinExistence type="predicted"/>
<feature type="domain" description="NADAR" evidence="1">
    <location>
        <begin position="10"/>
        <end position="108"/>
    </location>
</feature>
<dbReference type="InterPro" id="IPR012816">
    <property type="entry name" value="NADAR"/>
</dbReference>
<reference evidence="3" key="1">
    <citation type="submission" date="2022-11" db="UniProtKB">
        <authorList>
            <consortium name="WormBaseParasite"/>
        </authorList>
    </citation>
    <scope>IDENTIFICATION</scope>
</reference>
<dbReference type="WBParaSite" id="nRc.2.0.1.t15163-RA">
    <property type="protein sequence ID" value="nRc.2.0.1.t15163-RA"/>
    <property type="gene ID" value="nRc.2.0.1.g15163"/>
</dbReference>
<dbReference type="AlphaFoldDB" id="A0A915INZ5"/>
<dbReference type="CDD" id="cd15457">
    <property type="entry name" value="NADAR"/>
    <property type="match status" value="1"/>
</dbReference>
<dbReference type="SUPFAM" id="SSF143990">
    <property type="entry name" value="YbiA-like"/>
    <property type="match status" value="1"/>
</dbReference>
<organism evidence="2 3">
    <name type="scientific">Romanomermis culicivorax</name>
    <name type="common">Nematode worm</name>
    <dbReference type="NCBI Taxonomy" id="13658"/>
    <lineage>
        <taxon>Eukaryota</taxon>
        <taxon>Metazoa</taxon>
        <taxon>Ecdysozoa</taxon>
        <taxon>Nematoda</taxon>
        <taxon>Enoplea</taxon>
        <taxon>Dorylaimia</taxon>
        <taxon>Mermithida</taxon>
        <taxon>Mermithoidea</taxon>
        <taxon>Mermithidae</taxon>
        <taxon>Romanomermis</taxon>
    </lineage>
</organism>
<name>A0A915INZ5_ROMCU</name>
<evidence type="ECO:0000313" key="2">
    <source>
        <dbReference type="Proteomes" id="UP000887565"/>
    </source>
</evidence>
<dbReference type="Proteomes" id="UP000887565">
    <property type="component" value="Unplaced"/>
</dbReference>
<keyword evidence="2" id="KW-1185">Reference proteome</keyword>
<accession>A0A915INZ5</accession>
<evidence type="ECO:0000259" key="1">
    <source>
        <dbReference type="Pfam" id="PF08719"/>
    </source>
</evidence>